<dbReference type="GeneID" id="87822712"/>
<dbReference type="EMBL" id="MU853236">
    <property type="protein sequence ID" value="KAK4120888.1"/>
    <property type="molecule type" value="Genomic_DNA"/>
</dbReference>
<protein>
    <submittedName>
        <fullName evidence="1">Uncharacterized protein</fullName>
    </submittedName>
</protein>
<reference evidence="1" key="2">
    <citation type="submission" date="2023-05" db="EMBL/GenBank/DDBJ databases">
        <authorList>
            <consortium name="Lawrence Berkeley National Laboratory"/>
            <person name="Steindorff A."/>
            <person name="Hensen N."/>
            <person name="Bonometti L."/>
            <person name="Westerberg I."/>
            <person name="Brannstrom I.O."/>
            <person name="Guillou S."/>
            <person name="Cros-Aarteil S."/>
            <person name="Calhoun S."/>
            <person name="Haridas S."/>
            <person name="Kuo A."/>
            <person name="Mondo S."/>
            <person name="Pangilinan J."/>
            <person name="Riley R."/>
            <person name="Labutti K."/>
            <person name="Andreopoulos B."/>
            <person name="Lipzen A."/>
            <person name="Chen C."/>
            <person name="Yanf M."/>
            <person name="Daum C."/>
            <person name="Ng V."/>
            <person name="Clum A."/>
            <person name="Ohm R."/>
            <person name="Martin F."/>
            <person name="Silar P."/>
            <person name="Natvig D."/>
            <person name="Lalanne C."/>
            <person name="Gautier V."/>
            <person name="Ament-Velasquez S.L."/>
            <person name="Kruys A."/>
            <person name="Hutchinson M.I."/>
            <person name="Powell A.J."/>
            <person name="Barry K."/>
            <person name="Miller A.N."/>
            <person name="Grigoriev I.V."/>
            <person name="Debuchy R."/>
            <person name="Gladieux P."/>
            <person name="Thoren M.H."/>
            <person name="Johannesson H."/>
        </authorList>
    </citation>
    <scope>NUCLEOTIDE SEQUENCE</scope>
    <source>
        <strain evidence="1">CBS 731.68</strain>
    </source>
</reference>
<accession>A0AAN6TUG8</accession>
<gene>
    <name evidence="1" type="ORF">N657DRAFT_146849</name>
</gene>
<keyword evidence="2" id="KW-1185">Reference proteome</keyword>
<reference evidence="1" key="1">
    <citation type="journal article" date="2023" name="Mol. Phylogenet. Evol.">
        <title>Genome-scale phylogeny and comparative genomics of the fungal order Sordariales.</title>
        <authorList>
            <person name="Hensen N."/>
            <person name="Bonometti L."/>
            <person name="Westerberg I."/>
            <person name="Brannstrom I.O."/>
            <person name="Guillou S."/>
            <person name="Cros-Aarteil S."/>
            <person name="Calhoun S."/>
            <person name="Haridas S."/>
            <person name="Kuo A."/>
            <person name="Mondo S."/>
            <person name="Pangilinan J."/>
            <person name="Riley R."/>
            <person name="LaButti K."/>
            <person name="Andreopoulos B."/>
            <person name="Lipzen A."/>
            <person name="Chen C."/>
            <person name="Yan M."/>
            <person name="Daum C."/>
            <person name="Ng V."/>
            <person name="Clum A."/>
            <person name="Steindorff A."/>
            <person name="Ohm R.A."/>
            <person name="Martin F."/>
            <person name="Silar P."/>
            <person name="Natvig D.O."/>
            <person name="Lalanne C."/>
            <person name="Gautier V."/>
            <person name="Ament-Velasquez S.L."/>
            <person name="Kruys A."/>
            <person name="Hutchinson M.I."/>
            <person name="Powell A.J."/>
            <person name="Barry K."/>
            <person name="Miller A.N."/>
            <person name="Grigoriev I.V."/>
            <person name="Debuchy R."/>
            <person name="Gladieux P."/>
            <person name="Hiltunen Thoren M."/>
            <person name="Johannesson H."/>
        </authorList>
    </citation>
    <scope>NUCLEOTIDE SEQUENCE</scope>
    <source>
        <strain evidence="1">CBS 731.68</strain>
    </source>
</reference>
<sequence length="74" mass="8141">MLFRICNHGAAPPSFQQRTFIKAISSLILPPVWLNCSAAGLMITYADSLLDLLPIHPSVQHKCVLCHRPFPAGD</sequence>
<dbReference type="RefSeq" id="XP_062644659.1">
    <property type="nucleotide sequence ID" value="XM_062785946.1"/>
</dbReference>
<comment type="caution">
    <text evidence="1">The sequence shown here is derived from an EMBL/GenBank/DDBJ whole genome shotgun (WGS) entry which is preliminary data.</text>
</comment>
<dbReference type="Proteomes" id="UP001302602">
    <property type="component" value="Unassembled WGS sequence"/>
</dbReference>
<organism evidence="1 2">
    <name type="scientific">Parathielavia appendiculata</name>
    <dbReference type="NCBI Taxonomy" id="2587402"/>
    <lineage>
        <taxon>Eukaryota</taxon>
        <taxon>Fungi</taxon>
        <taxon>Dikarya</taxon>
        <taxon>Ascomycota</taxon>
        <taxon>Pezizomycotina</taxon>
        <taxon>Sordariomycetes</taxon>
        <taxon>Sordariomycetidae</taxon>
        <taxon>Sordariales</taxon>
        <taxon>Chaetomiaceae</taxon>
        <taxon>Parathielavia</taxon>
    </lineage>
</organism>
<evidence type="ECO:0000313" key="2">
    <source>
        <dbReference type="Proteomes" id="UP001302602"/>
    </source>
</evidence>
<evidence type="ECO:0000313" key="1">
    <source>
        <dbReference type="EMBL" id="KAK4120888.1"/>
    </source>
</evidence>
<dbReference type="AlphaFoldDB" id="A0AAN6TUG8"/>
<proteinExistence type="predicted"/>
<name>A0AAN6TUG8_9PEZI</name>